<comment type="similarity">
    <text evidence="4">Belongs to the KAR5 family.</text>
</comment>
<dbReference type="GO" id="GO:0005789">
    <property type="term" value="C:endoplasmic reticulum membrane"/>
    <property type="evidence" value="ECO:0007669"/>
    <property type="project" value="UniProtKB-SubCell"/>
</dbReference>
<evidence type="ECO:0000256" key="6">
    <source>
        <dbReference type="ARBA" id="ARBA00022692"/>
    </source>
</evidence>
<dbReference type="Proteomes" id="UP001187682">
    <property type="component" value="Unassembled WGS sequence"/>
</dbReference>
<keyword evidence="10 13" id="KW-0472">Membrane</keyword>
<dbReference type="InterPro" id="IPR007292">
    <property type="entry name" value="Nuclear_fusion_Kar5"/>
</dbReference>
<keyword evidence="6 13" id="KW-0812">Transmembrane</keyword>
<keyword evidence="7 14" id="KW-0732">Signal</keyword>
<evidence type="ECO:0000256" key="10">
    <source>
        <dbReference type="ARBA" id="ARBA00023136"/>
    </source>
</evidence>
<evidence type="ECO:0000256" key="1">
    <source>
        <dbReference type="ARBA" id="ARBA00003389"/>
    </source>
</evidence>
<gene>
    <name evidence="15" type="ORF">DNG_05361</name>
</gene>
<dbReference type="PANTHER" id="PTHR28012">
    <property type="entry name" value="NUCLEAR FUSION PROTEIN KAR5"/>
    <property type="match status" value="1"/>
</dbReference>
<accession>A0AAE8MZS5</accession>
<feature type="transmembrane region" description="Helical" evidence="13">
    <location>
        <begin position="398"/>
        <end position="423"/>
    </location>
</feature>
<keyword evidence="9 13" id="KW-1133">Transmembrane helix</keyword>
<dbReference type="GO" id="GO:0000742">
    <property type="term" value="P:karyogamy involved in conjugation with cellular fusion"/>
    <property type="evidence" value="ECO:0007669"/>
    <property type="project" value="InterPro"/>
</dbReference>
<keyword evidence="11" id="KW-0325">Glycoprotein</keyword>
<organism evidence="15 16">
    <name type="scientific">Cephalotrichum gorgonifer</name>
    <dbReference type="NCBI Taxonomy" id="2041049"/>
    <lineage>
        <taxon>Eukaryota</taxon>
        <taxon>Fungi</taxon>
        <taxon>Dikarya</taxon>
        <taxon>Ascomycota</taxon>
        <taxon>Pezizomycotina</taxon>
        <taxon>Sordariomycetes</taxon>
        <taxon>Hypocreomycetidae</taxon>
        <taxon>Microascales</taxon>
        <taxon>Microascaceae</taxon>
        <taxon>Cephalotrichum</taxon>
    </lineage>
</organism>
<evidence type="ECO:0000256" key="9">
    <source>
        <dbReference type="ARBA" id="ARBA00022989"/>
    </source>
</evidence>
<evidence type="ECO:0000256" key="3">
    <source>
        <dbReference type="ARBA" id="ARBA00004586"/>
    </source>
</evidence>
<dbReference type="GO" id="GO:0048288">
    <property type="term" value="P:nuclear membrane fusion involved in karyogamy"/>
    <property type="evidence" value="ECO:0007669"/>
    <property type="project" value="InterPro"/>
</dbReference>
<name>A0AAE8MZS5_9PEZI</name>
<dbReference type="GO" id="GO:0031965">
    <property type="term" value="C:nuclear membrane"/>
    <property type="evidence" value="ECO:0007669"/>
    <property type="project" value="UniProtKB-SubCell"/>
</dbReference>
<evidence type="ECO:0000256" key="7">
    <source>
        <dbReference type="ARBA" id="ARBA00022729"/>
    </source>
</evidence>
<feature type="chain" id="PRO_5041998158" description="Nuclear fusion protein KAR5" evidence="14">
    <location>
        <begin position="16"/>
        <end position="442"/>
    </location>
</feature>
<comment type="caution">
    <text evidence="15">The sequence shown here is derived from an EMBL/GenBank/DDBJ whole genome shotgun (WGS) entry which is preliminary data.</text>
</comment>
<sequence length="442" mass="49096">MKLALGFFWVGLAQSWIWDGDETFSASGQGNIATNTIHPHSNTPRLPNIYAVAIKELQELESEPLCHRTAARLLVNDCQMLEGKDEATVLTDSGRRVRDFVDFYAASLAICDLERGSFEIPTECTKFREGALAQIPMPRKPELHVSSKDIDLCLASLAKSDSAWSTWSIHLYQRITKVIETLITRVDEEMEKRAEGFDRRVGEAEDSIESLKPKIGHLGEELDRLKETLSGRFDRTVENSAGAIRRSLEDATTLQRILSVLLSSVLESNAEMASSHDKAVGTIKTKTSEGVDIVLSTLAAVAASSSAVEKKIRQSHRAIMELENRQEALHKGLVAAIHRSQILEGRIRAHDEKLGEVGQKTAMILETLDEASVIASDIRGTVGSMESIYTWPPYIVGMVYPLVLGYFTPLLFWIWNIGLTVIGRPLKSVFLKRLYFVSSLQG</sequence>
<feature type="signal peptide" evidence="14">
    <location>
        <begin position="1"/>
        <end position="15"/>
    </location>
</feature>
<reference evidence="15" key="1">
    <citation type="submission" date="2018-03" db="EMBL/GenBank/DDBJ databases">
        <authorList>
            <person name="Guldener U."/>
        </authorList>
    </citation>
    <scope>NUCLEOTIDE SEQUENCE</scope>
</reference>
<dbReference type="AlphaFoldDB" id="A0AAE8MZS5"/>
<comment type="subcellular location">
    <subcellularLocation>
        <location evidence="3">Endoplasmic reticulum membrane</location>
    </subcellularLocation>
    <subcellularLocation>
        <location evidence="2">Nucleus membrane</location>
    </subcellularLocation>
</comment>
<proteinExistence type="inferred from homology"/>
<comment type="function">
    <text evidence="1">Required for nuclear membrane fusion during karyogamy.</text>
</comment>
<keyword evidence="5" id="KW-0415">Karyogamy</keyword>
<evidence type="ECO:0000256" key="14">
    <source>
        <dbReference type="SAM" id="SignalP"/>
    </source>
</evidence>
<evidence type="ECO:0000256" key="2">
    <source>
        <dbReference type="ARBA" id="ARBA00004126"/>
    </source>
</evidence>
<evidence type="ECO:0000256" key="13">
    <source>
        <dbReference type="SAM" id="Phobius"/>
    </source>
</evidence>
<keyword evidence="16" id="KW-1185">Reference proteome</keyword>
<evidence type="ECO:0000256" key="5">
    <source>
        <dbReference type="ARBA" id="ARBA00022459"/>
    </source>
</evidence>
<evidence type="ECO:0000313" key="15">
    <source>
        <dbReference type="EMBL" id="SPO02688.1"/>
    </source>
</evidence>
<evidence type="ECO:0000256" key="4">
    <source>
        <dbReference type="ARBA" id="ARBA00010473"/>
    </source>
</evidence>
<evidence type="ECO:0000313" key="16">
    <source>
        <dbReference type="Proteomes" id="UP001187682"/>
    </source>
</evidence>
<dbReference type="PANTHER" id="PTHR28012:SF1">
    <property type="entry name" value="NUCLEAR FUSION PROTEIN KAR5"/>
    <property type="match status" value="1"/>
</dbReference>
<protein>
    <recommendedName>
        <fullName evidence="17">Nuclear fusion protein KAR5</fullName>
    </recommendedName>
</protein>
<evidence type="ECO:0008006" key="17">
    <source>
        <dbReference type="Google" id="ProtNLM"/>
    </source>
</evidence>
<evidence type="ECO:0000256" key="11">
    <source>
        <dbReference type="ARBA" id="ARBA00023180"/>
    </source>
</evidence>
<evidence type="ECO:0000256" key="12">
    <source>
        <dbReference type="ARBA" id="ARBA00023242"/>
    </source>
</evidence>
<keyword evidence="8" id="KW-0256">Endoplasmic reticulum</keyword>
<dbReference type="EMBL" id="ONZQ02000007">
    <property type="protein sequence ID" value="SPO02688.1"/>
    <property type="molecule type" value="Genomic_DNA"/>
</dbReference>
<keyword evidence="12" id="KW-0539">Nucleus</keyword>
<evidence type="ECO:0000256" key="8">
    <source>
        <dbReference type="ARBA" id="ARBA00022824"/>
    </source>
</evidence>